<dbReference type="InterPro" id="IPR013783">
    <property type="entry name" value="Ig-like_fold"/>
</dbReference>
<feature type="non-terminal residue" evidence="3">
    <location>
        <position position="280"/>
    </location>
</feature>
<comment type="similarity">
    <text evidence="1">Belongs to the intimin/invasin family.</text>
</comment>
<name>X0T803_9ZZZZ</name>
<proteinExistence type="inferred from homology"/>
<dbReference type="EMBL" id="BARS01016683">
    <property type="protein sequence ID" value="GAF89613.1"/>
    <property type="molecule type" value="Genomic_DNA"/>
</dbReference>
<dbReference type="InterPro" id="IPR008964">
    <property type="entry name" value="Invasin/intimin_cell_adhesion"/>
</dbReference>
<dbReference type="SMART" id="SM00634">
    <property type="entry name" value="BID_1"/>
    <property type="match status" value="1"/>
</dbReference>
<evidence type="ECO:0000259" key="2">
    <source>
        <dbReference type="PROSITE" id="PS51127"/>
    </source>
</evidence>
<dbReference type="Gene3D" id="2.60.40.10">
    <property type="entry name" value="Immunoglobulins"/>
    <property type="match status" value="1"/>
</dbReference>
<comment type="caution">
    <text evidence="3">The sequence shown here is derived from an EMBL/GenBank/DDBJ whole genome shotgun (WGS) entry which is preliminary data.</text>
</comment>
<dbReference type="SUPFAM" id="SSF49373">
    <property type="entry name" value="Invasin/intimin cell-adhesion fragments"/>
    <property type="match status" value="1"/>
</dbReference>
<feature type="non-terminal residue" evidence="3">
    <location>
        <position position="1"/>
    </location>
</feature>
<dbReference type="PROSITE" id="PS51127">
    <property type="entry name" value="BIG1"/>
    <property type="match status" value="1"/>
</dbReference>
<dbReference type="InterPro" id="IPR003344">
    <property type="entry name" value="Big_1_dom"/>
</dbReference>
<evidence type="ECO:0000313" key="3">
    <source>
        <dbReference type="EMBL" id="GAF89613.1"/>
    </source>
</evidence>
<protein>
    <recommendedName>
        <fullName evidence="2">Big-1 domain-containing protein</fullName>
    </recommendedName>
</protein>
<dbReference type="Pfam" id="PF02369">
    <property type="entry name" value="Big_1"/>
    <property type="match status" value="1"/>
</dbReference>
<accession>X0T803</accession>
<evidence type="ECO:0000256" key="1">
    <source>
        <dbReference type="ARBA" id="ARBA00010116"/>
    </source>
</evidence>
<reference evidence="3" key="1">
    <citation type="journal article" date="2014" name="Front. Microbiol.">
        <title>High frequency of phylogenetically diverse reductive dehalogenase-homologous genes in deep subseafloor sedimentary metagenomes.</title>
        <authorList>
            <person name="Kawai M."/>
            <person name="Futagami T."/>
            <person name="Toyoda A."/>
            <person name="Takaki Y."/>
            <person name="Nishi S."/>
            <person name="Hori S."/>
            <person name="Arai W."/>
            <person name="Tsubouchi T."/>
            <person name="Morono Y."/>
            <person name="Uchiyama I."/>
            <person name="Ito T."/>
            <person name="Fujiyama A."/>
            <person name="Inagaki F."/>
            <person name="Takami H."/>
        </authorList>
    </citation>
    <scope>NUCLEOTIDE SEQUENCE</scope>
    <source>
        <strain evidence="3">Expedition CK06-06</strain>
    </source>
</reference>
<feature type="domain" description="Big-1" evidence="2">
    <location>
        <begin position="23"/>
        <end position="117"/>
    </location>
</feature>
<dbReference type="AlphaFoldDB" id="X0T803"/>
<sequence>ANTQNIPDTAQIVFVASTTADADSSTITADTPVVADGATASFIVVTARDANGNLIEGASVELFNPTGNAVLNQPGGVTGSDGRATGSLLSTLTGPRVVKASINGAVDLVDSVTVVFTPGTVASFEWTVITPSRVAGQFARATLTAKDTQGNVVTDYLGIVDLSTSSTGVGDGVVQWADADASGTINNGSGDQATYQFALGDIGAADLRVTDTKAETIQLFAQAGAASGTSSNIFITHSLADTIAVVTGDGQSATVNTAVGISPRVRVVDEYGNPVAGETV</sequence>
<gene>
    <name evidence="3" type="ORF">S01H1_27407</name>
</gene>
<organism evidence="3">
    <name type="scientific">marine sediment metagenome</name>
    <dbReference type="NCBI Taxonomy" id="412755"/>
    <lineage>
        <taxon>unclassified sequences</taxon>
        <taxon>metagenomes</taxon>
        <taxon>ecological metagenomes</taxon>
    </lineage>
</organism>